<comment type="caution">
    <text evidence="1">The sequence shown here is derived from an EMBL/GenBank/DDBJ whole genome shotgun (WGS) entry which is preliminary data.</text>
</comment>
<name>A0AAD3GYW5_9STRA</name>
<reference evidence="1 2" key="1">
    <citation type="journal article" date="2021" name="Sci. Rep.">
        <title>The genome of the diatom Chaetoceros tenuissimus carries an ancient integrated fragment of an extant virus.</title>
        <authorList>
            <person name="Hongo Y."/>
            <person name="Kimura K."/>
            <person name="Takaki Y."/>
            <person name="Yoshida Y."/>
            <person name="Baba S."/>
            <person name="Kobayashi G."/>
            <person name="Nagasaki K."/>
            <person name="Hano T."/>
            <person name="Tomaru Y."/>
        </authorList>
    </citation>
    <scope>NUCLEOTIDE SEQUENCE [LARGE SCALE GENOMIC DNA]</scope>
    <source>
        <strain evidence="1 2">NIES-3715</strain>
    </source>
</reference>
<dbReference type="EMBL" id="BLLK01000020">
    <property type="protein sequence ID" value="GFH44492.1"/>
    <property type="molecule type" value="Genomic_DNA"/>
</dbReference>
<evidence type="ECO:0000313" key="2">
    <source>
        <dbReference type="Proteomes" id="UP001054902"/>
    </source>
</evidence>
<proteinExistence type="predicted"/>
<evidence type="ECO:0000313" key="1">
    <source>
        <dbReference type="EMBL" id="GFH44492.1"/>
    </source>
</evidence>
<dbReference type="Proteomes" id="UP001054902">
    <property type="component" value="Unassembled WGS sequence"/>
</dbReference>
<organism evidence="1 2">
    <name type="scientific">Chaetoceros tenuissimus</name>
    <dbReference type="NCBI Taxonomy" id="426638"/>
    <lineage>
        <taxon>Eukaryota</taxon>
        <taxon>Sar</taxon>
        <taxon>Stramenopiles</taxon>
        <taxon>Ochrophyta</taxon>
        <taxon>Bacillariophyta</taxon>
        <taxon>Coscinodiscophyceae</taxon>
        <taxon>Chaetocerotophycidae</taxon>
        <taxon>Chaetocerotales</taxon>
        <taxon>Chaetocerotaceae</taxon>
        <taxon>Chaetoceros</taxon>
    </lineage>
</organism>
<protein>
    <submittedName>
        <fullName evidence="1">Uncharacterized protein</fullName>
    </submittedName>
</protein>
<sequence>MSIASFGLLWYIASSSNIHEGATIEKEDKGISTTSQRTDTTRPNLLFIISNDVSDPLNLTQKLVTSGMYYRPKENKDTFVDKDVEKQSQIILHDQSFEMKHNSKFDNALAIERIRQWKIDFEHLKEFLHKLYVFETVDKEEEHNRYHTYVAADPQLSVTLLTWLHFLKVQPAIVWITSHPLENAASKLPDESITNEELHRWILHHRYSIYNMKDRKLCTVRSSYDNIDNLQNEQQRVVKELETKCNIMPSVSVGDVDTMKSNNITKLKKVRNECSLEDFGFSAYLSRGIIKKSIDKDLFITTMKLYCKNREKLPNKIDRSKN</sequence>
<dbReference type="AlphaFoldDB" id="A0AAD3GYW5"/>
<gene>
    <name evidence="1" type="ORF">CTEN210_00966</name>
</gene>
<accession>A0AAD3GYW5</accession>
<keyword evidence="2" id="KW-1185">Reference proteome</keyword>